<keyword evidence="4 8" id="KW-0521">NADP</keyword>
<dbReference type="HOGENOM" id="CLU_044063_2_1_6"/>
<evidence type="ECO:0000256" key="8">
    <source>
        <dbReference type="HAMAP-Rule" id="MF_00222"/>
    </source>
</evidence>
<feature type="binding site" evidence="8">
    <location>
        <begin position="156"/>
        <end position="160"/>
    </location>
    <ligand>
        <name>NADP(+)</name>
        <dbReference type="ChEBI" id="CHEBI:58349"/>
    </ligand>
</feature>
<proteinExistence type="inferred from homology"/>
<dbReference type="GO" id="GO:0009073">
    <property type="term" value="P:aromatic amino acid family biosynthetic process"/>
    <property type="evidence" value="ECO:0007669"/>
    <property type="project" value="UniProtKB-KW"/>
</dbReference>
<keyword evidence="3 8" id="KW-0028">Amino-acid biosynthesis</keyword>
<feature type="binding site" evidence="8">
    <location>
        <position position="245"/>
    </location>
    <ligand>
        <name>shikimate</name>
        <dbReference type="ChEBI" id="CHEBI:36208"/>
    </ligand>
</feature>
<dbReference type="EMBL" id="CP000606">
    <property type="protein sequence ID" value="ABO25593.1"/>
    <property type="molecule type" value="Genomic_DNA"/>
</dbReference>
<dbReference type="EC" id="1.1.1.25" evidence="2 8"/>
<dbReference type="KEGG" id="slo:Shew_3727"/>
<name>A3QJE5_SHELP</name>
<protein>
    <recommendedName>
        <fullName evidence="2 8">Shikimate dehydrogenase (NADP(+))</fullName>
        <shortName evidence="8">SDH</shortName>
        <ecNumber evidence="2 8">1.1.1.25</ecNumber>
    </recommendedName>
</protein>
<feature type="binding site" evidence="8">
    <location>
        <position position="243"/>
    </location>
    <ligand>
        <name>NADP(+)</name>
        <dbReference type="ChEBI" id="CHEBI:58349"/>
    </ligand>
</feature>
<feature type="binding site" evidence="8">
    <location>
        <position position="107"/>
    </location>
    <ligand>
        <name>NADP(+)</name>
        <dbReference type="ChEBI" id="CHEBI:58349"/>
    </ligand>
</feature>
<feature type="domain" description="SDH C-terminal" evidence="11">
    <location>
        <begin position="267"/>
        <end position="297"/>
    </location>
</feature>
<dbReference type="eggNOG" id="COG0169">
    <property type="taxonomic scope" value="Bacteria"/>
</dbReference>
<dbReference type="Proteomes" id="UP000001558">
    <property type="component" value="Chromosome"/>
</dbReference>
<feature type="binding site" evidence="8">
    <location>
        <begin position="44"/>
        <end position="46"/>
    </location>
    <ligand>
        <name>shikimate</name>
        <dbReference type="ChEBI" id="CHEBI:36208"/>
    </ligand>
</feature>
<dbReference type="InterPro" id="IPR036291">
    <property type="entry name" value="NAD(P)-bd_dom_sf"/>
</dbReference>
<evidence type="ECO:0000256" key="4">
    <source>
        <dbReference type="ARBA" id="ARBA00022857"/>
    </source>
</evidence>
<feature type="active site" description="Proton acceptor" evidence="8">
    <location>
        <position position="95"/>
    </location>
</feature>
<dbReference type="GO" id="GO:0009423">
    <property type="term" value="P:chorismate biosynthetic process"/>
    <property type="evidence" value="ECO:0007669"/>
    <property type="project" value="UniProtKB-UniRule"/>
</dbReference>
<dbReference type="Pfam" id="PF08501">
    <property type="entry name" value="Shikimate_dh_N"/>
    <property type="match status" value="1"/>
</dbReference>
<dbReference type="GO" id="GO:0005829">
    <property type="term" value="C:cytosol"/>
    <property type="evidence" value="ECO:0007669"/>
    <property type="project" value="TreeGrafter"/>
</dbReference>
<evidence type="ECO:0000313" key="12">
    <source>
        <dbReference type="EMBL" id="ABO25593.1"/>
    </source>
</evidence>
<dbReference type="PANTHER" id="PTHR21089">
    <property type="entry name" value="SHIKIMATE DEHYDROGENASE"/>
    <property type="match status" value="1"/>
</dbReference>
<dbReference type="SUPFAM" id="SSF53223">
    <property type="entry name" value="Aminoacid dehydrogenase-like, N-terminal domain"/>
    <property type="match status" value="1"/>
</dbReference>
<keyword evidence="13" id="KW-1185">Reference proteome</keyword>
<dbReference type="Pfam" id="PF01488">
    <property type="entry name" value="Shikimate_DH"/>
    <property type="match status" value="1"/>
</dbReference>
<reference evidence="12 13" key="1">
    <citation type="submission" date="2007-03" db="EMBL/GenBank/DDBJ databases">
        <title>Complete sequence of Shewanella loihica PV-4.</title>
        <authorList>
            <consortium name="US DOE Joint Genome Institute"/>
            <person name="Copeland A."/>
            <person name="Lucas S."/>
            <person name="Lapidus A."/>
            <person name="Barry K."/>
            <person name="Detter J.C."/>
            <person name="Glavina del Rio T."/>
            <person name="Hammon N."/>
            <person name="Israni S."/>
            <person name="Dalin E."/>
            <person name="Tice H."/>
            <person name="Pitluck S."/>
            <person name="Chain P."/>
            <person name="Malfatti S."/>
            <person name="Shin M."/>
            <person name="Vergez L."/>
            <person name="Schmutz J."/>
            <person name="Larimer F."/>
            <person name="Land M."/>
            <person name="Hauser L."/>
            <person name="Kyrpides N."/>
            <person name="Mikhailova N."/>
            <person name="Romine M.F."/>
            <person name="Serres G."/>
            <person name="Fredrickson J."/>
            <person name="Tiedje J."/>
            <person name="Richardson P."/>
        </authorList>
    </citation>
    <scope>NUCLEOTIDE SEQUENCE [LARGE SCALE GENOMIC DNA]</scope>
    <source>
        <strain evidence="13">ATCC BAA-1088 / PV-4</strain>
    </source>
</reference>
<feature type="binding site" evidence="8">
    <location>
        <position position="267"/>
    </location>
    <ligand>
        <name>NADP(+)</name>
        <dbReference type="ChEBI" id="CHEBI:58349"/>
    </ligand>
</feature>
<dbReference type="UniPathway" id="UPA00053">
    <property type="reaction ID" value="UER00087"/>
</dbReference>
<evidence type="ECO:0000256" key="6">
    <source>
        <dbReference type="ARBA" id="ARBA00023141"/>
    </source>
</evidence>
<dbReference type="Gene3D" id="3.40.50.720">
    <property type="entry name" value="NAD(P)-binding Rossmann-like Domain"/>
    <property type="match status" value="1"/>
</dbReference>
<dbReference type="GO" id="GO:0019632">
    <property type="term" value="P:shikimate metabolic process"/>
    <property type="evidence" value="ECO:0007669"/>
    <property type="project" value="InterPro"/>
</dbReference>
<dbReference type="InterPro" id="IPR046346">
    <property type="entry name" value="Aminoacid_DH-like_N_sf"/>
</dbReference>
<dbReference type="HAMAP" id="MF_00222">
    <property type="entry name" value="Shikimate_DH_AroE"/>
    <property type="match status" value="1"/>
</dbReference>
<keyword evidence="6 8" id="KW-0057">Aromatic amino acid biosynthesis</keyword>
<evidence type="ECO:0000256" key="1">
    <source>
        <dbReference type="ARBA" id="ARBA00004871"/>
    </source>
</evidence>
<dbReference type="AlphaFoldDB" id="A3QJE5"/>
<evidence type="ECO:0000256" key="7">
    <source>
        <dbReference type="ARBA" id="ARBA00049442"/>
    </source>
</evidence>
<keyword evidence="5 8" id="KW-0560">Oxidoreductase</keyword>
<accession>A3QJE5</accession>
<comment type="similarity">
    <text evidence="8">Belongs to the shikimate dehydrogenase family.</text>
</comment>
<feature type="domain" description="Quinate/shikimate 5-dehydrogenase/glutamyl-tRNA reductase" evidence="9">
    <location>
        <begin position="142"/>
        <end position="221"/>
    </location>
</feature>
<sequence>MLAPFASPKKLSRLSAIESNRDHIPMTQQVQDRYAVFGHPIGHSKSPAIHQAFAKSTGESLQYEAILAPLDGFAESLRAFFEHGGKGANVTLPFKEQAYALCDCLGDEAKLAGAVNTLTRLADGRIKGDNTDGLGLVADLERHLGSLCGKSVLLIGAGGAARGAILPLLNAGIDSLTIHNRTHSKAEQLAEAFKAYGQVKASTLDELTHSFDIVINSTSASLSGELPSLPKAIIAAHSVCYDMMYGRELTAFNHWALDQGASQTIDGLGMLVGQAAKSFAIWRGVEPAVEPVLAKLRSELASQA</sequence>
<evidence type="ECO:0000259" key="9">
    <source>
        <dbReference type="Pfam" id="PF01488"/>
    </source>
</evidence>
<evidence type="ECO:0000256" key="5">
    <source>
        <dbReference type="ARBA" id="ARBA00023002"/>
    </source>
</evidence>
<dbReference type="Pfam" id="PF18317">
    <property type="entry name" value="SDH_C"/>
    <property type="match status" value="1"/>
</dbReference>
<dbReference type="NCBIfam" id="NF001310">
    <property type="entry name" value="PRK00258.1-2"/>
    <property type="match status" value="1"/>
</dbReference>
<dbReference type="InterPro" id="IPR041121">
    <property type="entry name" value="SDH_C"/>
</dbReference>
<dbReference type="FunFam" id="3.40.50.720:FF:000104">
    <property type="entry name" value="Shikimate dehydrogenase (NADP(+))"/>
    <property type="match status" value="1"/>
</dbReference>
<dbReference type="Gene3D" id="3.40.50.10860">
    <property type="entry name" value="Leucine Dehydrogenase, chain A, domain 1"/>
    <property type="match status" value="1"/>
</dbReference>
<organism evidence="12 13">
    <name type="scientific">Shewanella loihica (strain ATCC BAA-1088 / PV-4)</name>
    <dbReference type="NCBI Taxonomy" id="323850"/>
    <lineage>
        <taxon>Bacteria</taxon>
        <taxon>Pseudomonadati</taxon>
        <taxon>Pseudomonadota</taxon>
        <taxon>Gammaproteobacteria</taxon>
        <taxon>Alteromonadales</taxon>
        <taxon>Shewanellaceae</taxon>
        <taxon>Shewanella</taxon>
    </lineage>
</organism>
<feature type="binding site" evidence="8">
    <location>
        <position position="116"/>
    </location>
    <ligand>
        <name>shikimate</name>
        <dbReference type="ChEBI" id="CHEBI:36208"/>
    </ligand>
</feature>
<comment type="function">
    <text evidence="8">Involved in the biosynthesis of the chorismate, which leads to the biosynthesis of aromatic amino acids. Catalyzes the reversible NADPH linked reduction of 3-dehydroshikimate (DHSA) to yield shikimate (SA).</text>
</comment>
<feature type="binding site" evidence="8">
    <location>
        <position position="274"/>
    </location>
    <ligand>
        <name>shikimate</name>
        <dbReference type="ChEBI" id="CHEBI:36208"/>
    </ligand>
</feature>
<evidence type="ECO:0000313" key="13">
    <source>
        <dbReference type="Proteomes" id="UP000001558"/>
    </source>
</evidence>
<dbReference type="GO" id="GO:0008652">
    <property type="term" value="P:amino acid biosynthetic process"/>
    <property type="evidence" value="ECO:0007669"/>
    <property type="project" value="UniProtKB-KW"/>
</dbReference>
<evidence type="ECO:0000256" key="3">
    <source>
        <dbReference type="ARBA" id="ARBA00022605"/>
    </source>
</evidence>
<evidence type="ECO:0000259" key="10">
    <source>
        <dbReference type="Pfam" id="PF08501"/>
    </source>
</evidence>
<dbReference type="FunFam" id="3.40.50.10860:FF:000006">
    <property type="entry name" value="Shikimate dehydrogenase (NADP(+))"/>
    <property type="match status" value="1"/>
</dbReference>
<feature type="binding site" evidence="8">
    <location>
        <position position="91"/>
    </location>
    <ligand>
        <name>shikimate</name>
        <dbReference type="ChEBI" id="CHEBI:36208"/>
    </ligand>
</feature>
<comment type="catalytic activity">
    <reaction evidence="7 8">
        <text>shikimate + NADP(+) = 3-dehydroshikimate + NADPH + H(+)</text>
        <dbReference type="Rhea" id="RHEA:17737"/>
        <dbReference type="ChEBI" id="CHEBI:15378"/>
        <dbReference type="ChEBI" id="CHEBI:16630"/>
        <dbReference type="ChEBI" id="CHEBI:36208"/>
        <dbReference type="ChEBI" id="CHEBI:57783"/>
        <dbReference type="ChEBI" id="CHEBI:58349"/>
        <dbReference type="EC" id="1.1.1.25"/>
    </reaction>
</comment>
<feature type="binding site" evidence="8">
    <location>
        <position position="132"/>
    </location>
    <ligand>
        <name>shikimate</name>
        <dbReference type="ChEBI" id="CHEBI:36208"/>
    </ligand>
</feature>
<dbReference type="InterPro" id="IPR022893">
    <property type="entry name" value="Shikimate_DH_fam"/>
</dbReference>
<evidence type="ECO:0000256" key="2">
    <source>
        <dbReference type="ARBA" id="ARBA00012962"/>
    </source>
</evidence>
<dbReference type="SUPFAM" id="SSF51735">
    <property type="entry name" value="NAD(P)-binding Rossmann-fold domains"/>
    <property type="match status" value="1"/>
</dbReference>
<dbReference type="InterPro" id="IPR011342">
    <property type="entry name" value="Shikimate_DH"/>
</dbReference>
<evidence type="ECO:0000259" key="11">
    <source>
        <dbReference type="Pfam" id="PF18317"/>
    </source>
</evidence>
<dbReference type="STRING" id="323850.Shew_3727"/>
<gene>
    <name evidence="8" type="primary">aroE</name>
    <name evidence="12" type="ordered locus">Shew_3727</name>
</gene>
<dbReference type="GO" id="GO:0050661">
    <property type="term" value="F:NADP binding"/>
    <property type="evidence" value="ECO:0007669"/>
    <property type="project" value="InterPro"/>
</dbReference>
<comment type="subunit">
    <text evidence="8">Homodimer.</text>
</comment>
<dbReference type="InterPro" id="IPR006151">
    <property type="entry name" value="Shikm_DH/Glu-tRNA_Rdtase"/>
</dbReference>
<dbReference type="InterPro" id="IPR013708">
    <property type="entry name" value="Shikimate_DH-bd_N"/>
</dbReference>
<feature type="binding site" evidence="8">
    <location>
        <begin position="180"/>
        <end position="185"/>
    </location>
    <ligand>
        <name>NADP(+)</name>
        <dbReference type="ChEBI" id="CHEBI:58349"/>
    </ligand>
</feature>
<dbReference type="GO" id="GO:0004764">
    <property type="term" value="F:shikimate 3-dehydrogenase (NADP+) activity"/>
    <property type="evidence" value="ECO:0007669"/>
    <property type="project" value="UniProtKB-UniRule"/>
</dbReference>
<dbReference type="PANTHER" id="PTHR21089:SF1">
    <property type="entry name" value="BIFUNCTIONAL 3-DEHYDROQUINATE DEHYDRATASE_SHIKIMATE DEHYDROGENASE, CHLOROPLASTIC"/>
    <property type="match status" value="1"/>
</dbReference>
<dbReference type="NCBIfam" id="TIGR00507">
    <property type="entry name" value="aroE"/>
    <property type="match status" value="1"/>
</dbReference>
<feature type="domain" description="Shikimate dehydrogenase substrate binding N-terminal" evidence="10">
    <location>
        <begin position="36"/>
        <end position="118"/>
    </location>
</feature>
<dbReference type="CDD" id="cd01065">
    <property type="entry name" value="NAD_bind_Shikimate_DH"/>
    <property type="match status" value="1"/>
</dbReference>
<comment type="pathway">
    <text evidence="1 8">Metabolic intermediate biosynthesis; chorismate biosynthesis; chorismate from D-erythrose 4-phosphate and phosphoenolpyruvate: step 4/7.</text>
</comment>